<feature type="transmembrane region" description="Helical" evidence="8">
    <location>
        <begin position="365"/>
        <end position="386"/>
    </location>
</feature>
<dbReference type="GO" id="GO:0005886">
    <property type="term" value="C:plasma membrane"/>
    <property type="evidence" value="ECO:0007669"/>
    <property type="project" value="UniProtKB-SubCell"/>
</dbReference>
<dbReference type="InterPro" id="IPR038731">
    <property type="entry name" value="RgtA/B/C-like"/>
</dbReference>
<keyword evidence="4" id="KW-0808">Transferase</keyword>
<keyword evidence="3" id="KW-0328">Glycosyltransferase</keyword>
<feature type="transmembrane region" description="Helical" evidence="8">
    <location>
        <begin position="12"/>
        <end position="35"/>
    </location>
</feature>
<feature type="transmembrane region" description="Helical" evidence="8">
    <location>
        <begin position="333"/>
        <end position="353"/>
    </location>
</feature>
<reference evidence="10" key="2">
    <citation type="journal article" date="2021" name="PeerJ">
        <title>Extensive microbial diversity within the chicken gut microbiome revealed by metagenomics and culture.</title>
        <authorList>
            <person name="Gilroy R."/>
            <person name="Ravi A."/>
            <person name="Getino M."/>
            <person name="Pursley I."/>
            <person name="Horton D.L."/>
            <person name="Alikhan N.F."/>
            <person name="Baker D."/>
            <person name="Gharbi K."/>
            <person name="Hall N."/>
            <person name="Watson M."/>
            <person name="Adriaenssens E.M."/>
            <person name="Foster-Nyarko E."/>
            <person name="Jarju S."/>
            <person name="Secka A."/>
            <person name="Antonio M."/>
            <person name="Oren A."/>
            <person name="Chaudhuri R.R."/>
            <person name="La Ragione R."/>
            <person name="Hildebrand F."/>
            <person name="Pallen M.J."/>
        </authorList>
    </citation>
    <scope>NUCLEOTIDE SEQUENCE</scope>
    <source>
        <strain evidence="10">17073</strain>
    </source>
</reference>
<evidence type="ECO:0000313" key="10">
    <source>
        <dbReference type="EMBL" id="HIU39551.1"/>
    </source>
</evidence>
<dbReference type="GO" id="GO:0010041">
    <property type="term" value="P:response to iron(III) ion"/>
    <property type="evidence" value="ECO:0007669"/>
    <property type="project" value="TreeGrafter"/>
</dbReference>
<dbReference type="GO" id="GO:0009103">
    <property type="term" value="P:lipopolysaccharide biosynthetic process"/>
    <property type="evidence" value="ECO:0007669"/>
    <property type="project" value="UniProtKB-ARBA"/>
</dbReference>
<dbReference type="PANTHER" id="PTHR33908">
    <property type="entry name" value="MANNOSYLTRANSFERASE YKCB-RELATED"/>
    <property type="match status" value="1"/>
</dbReference>
<evidence type="ECO:0000256" key="7">
    <source>
        <dbReference type="ARBA" id="ARBA00023136"/>
    </source>
</evidence>
<evidence type="ECO:0000256" key="6">
    <source>
        <dbReference type="ARBA" id="ARBA00022989"/>
    </source>
</evidence>
<dbReference type="Proteomes" id="UP000824076">
    <property type="component" value="Unassembled WGS sequence"/>
</dbReference>
<protein>
    <submittedName>
        <fullName evidence="10">Glycosyltransferase family 39 protein</fullName>
    </submittedName>
</protein>
<evidence type="ECO:0000256" key="3">
    <source>
        <dbReference type="ARBA" id="ARBA00022676"/>
    </source>
</evidence>
<dbReference type="InterPro" id="IPR050297">
    <property type="entry name" value="LipidA_mod_glycosyltrf_83"/>
</dbReference>
<comment type="caution">
    <text evidence="10">The sequence shown here is derived from an EMBL/GenBank/DDBJ whole genome shotgun (WGS) entry which is preliminary data.</text>
</comment>
<evidence type="ECO:0000256" key="5">
    <source>
        <dbReference type="ARBA" id="ARBA00022692"/>
    </source>
</evidence>
<feature type="transmembrane region" description="Helical" evidence="8">
    <location>
        <begin position="262"/>
        <end position="289"/>
    </location>
</feature>
<evidence type="ECO:0000256" key="8">
    <source>
        <dbReference type="SAM" id="Phobius"/>
    </source>
</evidence>
<keyword evidence="2" id="KW-1003">Cell membrane</keyword>
<organism evidence="10 11">
    <name type="scientific">Candidatus Limisoma intestinavium</name>
    <dbReference type="NCBI Taxonomy" id="2840856"/>
    <lineage>
        <taxon>Bacteria</taxon>
        <taxon>Pseudomonadati</taxon>
        <taxon>Bacteroidota</taxon>
        <taxon>Bacteroidia</taxon>
        <taxon>Bacteroidales</taxon>
        <taxon>Candidatus Limisoma</taxon>
    </lineage>
</organism>
<dbReference type="PANTHER" id="PTHR33908:SF3">
    <property type="entry name" value="UNDECAPRENYL PHOSPHATE-ALPHA-4-AMINO-4-DEOXY-L-ARABINOSE ARABINOSYL TRANSFERASE"/>
    <property type="match status" value="1"/>
</dbReference>
<comment type="subcellular location">
    <subcellularLocation>
        <location evidence="1">Cell membrane</location>
        <topology evidence="1">Multi-pass membrane protein</topology>
    </subcellularLocation>
</comment>
<feature type="transmembrane region" description="Helical" evidence="8">
    <location>
        <begin position="143"/>
        <end position="159"/>
    </location>
</feature>
<dbReference type="Pfam" id="PF13231">
    <property type="entry name" value="PMT_2"/>
    <property type="match status" value="1"/>
</dbReference>
<gene>
    <name evidence="10" type="ORF">IAD18_07795</name>
</gene>
<sequence length="569" mass="64804">MVKNTEEKQIKVLGFAVLLLAALLTLPFIGLGHFYTRGEPREALVAVSMLEQGNFILPMFQGEFAFKPPMLHWLVALFSLPQGYVSEFTARLPSTLAFISMSVGFFFFFARRYDVLKVFLAVIIMMTTFEVHRSAMTCRVDMVLTAFMVGGFMGLYRWAERDCRGFPWIGALLISGAILTKGPVGAILPCFALTVFLLIRGSRVLPILVALLKVALLSSILPLCWYVAAYQSGGERFLDLVLEENFGRFLGKMSYESHEHGALYNIPMLLSGMLPWSLLAVLGLLIADWRRLRFSQWREAWARFRKGDRVVVWATVVTVCVFVFYCIPKSKRSVYLLPLYPFISLLLADYFIYLLHNRKKIFRGYALFVTWAGILFSILLLLVHFVDLNFLGNSRGARRLIMQLTELQQMPLNAAYVFMALLPAITAGIVWWKRRTVNAALFLSVGVWMASLLSLDGLLNPAIKNSVPDYRFAQGVRVFQPEGSVYFYRPAGTAEETVYAVTYYLNNDVDTWRGESELPQKGYIMLREANKANFEQVASENYRIRQVLSTTSEFTSFRGNLLLYEFEKL</sequence>
<keyword evidence="6 8" id="KW-1133">Transmembrane helix</keyword>
<feature type="transmembrane region" description="Helical" evidence="8">
    <location>
        <begin position="414"/>
        <end position="432"/>
    </location>
</feature>
<feature type="transmembrane region" description="Helical" evidence="8">
    <location>
        <begin position="92"/>
        <end position="109"/>
    </location>
</feature>
<name>A0A9D1LI26_9BACT</name>
<dbReference type="GO" id="GO:0016763">
    <property type="term" value="F:pentosyltransferase activity"/>
    <property type="evidence" value="ECO:0007669"/>
    <property type="project" value="TreeGrafter"/>
</dbReference>
<dbReference type="AlphaFoldDB" id="A0A9D1LI26"/>
<dbReference type="EMBL" id="DVMS01000218">
    <property type="protein sequence ID" value="HIU39551.1"/>
    <property type="molecule type" value="Genomic_DNA"/>
</dbReference>
<feature type="transmembrane region" description="Helical" evidence="8">
    <location>
        <begin position="439"/>
        <end position="459"/>
    </location>
</feature>
<accession>A0A9D1LI26</accession>
<evidence type="ECO:0000313" key="11">
    <source>
        <dbReference type="Proteomes" id="UP000824076"/>
    </source>
</evidence>
<feature type="transmembrane region" description="Helical" evidence="8">
    <location>
        <begin position="205"/>
        <end position="228"/>
    </location>
</feature>
<feature type="transmembrane region" description="Helical" evidence="8">
    <location>
        <begin position="310"/>
        <end position="327"/>
    </location>
</feature>
<proteinExistence type="predicted"/>
<feature type="domain" description="Glycosyltransferase RgtA/B/C/D-like" evidence="9">
    <location>
        <begin position="67"/>
        <end position="218"/>
    </location>
</feature>
<feature type="transmembrane region" description="Helical" evidence="8">
    <location>
        <begin position="165"/>
        <end position="198"/>
    </location>
</feature>
<reference evidence="10" key="1">
    <citation type="submission" date="2020-10" db="EMBL/GenBank/DDBJ databases">
        <authorList>
            <person name="Gilroy R."/>
        </authorList>
    </citation>
    <scope>NUCLEOTIDE SEQUENCE</scope>
    <source>
        <strain evidence="10">17073</strain>
    </source>
</reference>
<keyword evidence="7 8" id="KW-0472">Membrane</keyword>
<evidence type="ECO:0000256" key="1">
    <source>
        <dbReference type="ARBA" id="ARBA00004651"/>
    </source>
</evidence>
<evidence type="ECO:0000259" key="9">
    <source>
        <dbReference type="Pfam" id="PF13231"/>
    </source>
</evidence>
<keyword evidence="5 8" id="KW-0812">Transmembrane</keyword>
<evidence type="ECO:0000256" key="4">
    <source>
        <dbReference type="ARBA" id="ARBA00022679"/>
    </source>
</evidence>
<evidence type="ECO:0000256" key="2">
    <source>
        <dbReference type="ARBA" id="ARBA00022475"/>
    </source>
</evidence>